<sequence length="239" mass="26182">MNQNKIAPMTKVALESIAGDLKNLVERLNAEKAPPVQINDVQHHLNDMNESIIQLTKAVVDLTNLLLGDAYTYRTIIESESVQVPVASREQHISGIVDQGSEVNSTVSLPTGLSVKSRSGNKDKVANMFKSRVVSTPSATPSRPSNVSSSDHHSTPLQHPPSTDQKLKRPPNSFKSPAKDLFNSKTTKTPSVKVAAKSSNLSKSKKMFTELARDAKLKEDQYFDILDVNHEDNDVADLL</sequence>
<name>A0A9K3PUU9_9STRA</name>
<organism evidence="2 3">
    <name type="scientific">Nitzschia inconspicua</name>
    <dbReference type="NCBI Taxonomy" id="303405"/>
    <lineage>
        <taxon>Eukaryota</taxon>
        <taxon>Sar</taxon>
        <taxon>Stramenopiles</taxon>
        <taxon>Ochrophyta</taxon>
        <taxon>Bacillariophyta</taxon>
        <taxon>Bacillariophyceae</taxon>
        <taxon>Bacillariophycidae</taxon>
        <taxon>Bacillariales</taxon>
        <taxon>Bacillariaceae</taxon>
        <taxon>Nitzschia</taxon>
    </lineage>
</organism>
<protein>
    <submittedName>
        <fullName evidence="2">Uncharacterized protein</fullName>
    </submittedName>
</protein>
<accession>A0A9K3PUU9</accession>
<comment type="caution">
    <text evidence="2">The sequence shown here is derived from an EMBL/GenBank/DDBJ whole genome shotgun (WGS) entry which is preliminary data.</text>
</comment>
<dbReference type="Proteomes" id="UP000693970">
    <property type="component" value="Unassembled WGS sequence"/>
</dbReference>
<evidence type="ECO:0000313" key="3">
    <source>
        <dbReference type="Proteomes" id="UP000693970"/>
    </source>
</evidence>
<proteinExistence type="predicted"/>
<feature type="region of interest" description="Disordered" evidence="1">
    <location>
        <begin position="104"/>
        <end position="200"/>
    </location>
</feature>
<feature type="compositionally biased region" description="Low complexity" evidence="1">
    <location>
        <begin position="191"/>
        <end position="200"/>
    </location>
</feature>
<feature type="compositionally biased region" description="Polar residues" evidence="1">
    <location>
        <begin position="104"/>
        <end position="118"/>
    </location>
</feature>
<evidence type="ECO:0000256" key="1">
    <source>
        <dbReference type="SAM" id="MobiDB-lite"/>
    </source>
</evidence>
<reference evidence="2" key="1">
    <citation type="journal article" date="2021" name="Sci. Rep.">
        <title>Diploid genomic architecture of Nitzschia inconspicua, an elite biomass production diatom.</title>
        <authorList>
            <person name="Oliver A."/>
            <person name="Podell S."/>
            <person name="Pinowska A."/>
            <person name="Traller J.C."/>
            <person name="Smith S.R."/>
            <person name="McClure R."/>
            <person name="Beliaev A."/>
            <person name="Bohutskyi P."/>
            <person name="Hill E.A."/>
            <person name="Rabines A."/>
            <person name="Zheng H."/>
            <person name="Allen L.Z."/>
            <person name="Kuo A."/>
            <person name="Grigoriev I.V."/>
            <person name="Allen A.E."/>
            <person name="Hazlebeck D."/>
            <person name="Allen E.E."/>
        </authorList>
    </citation>
    <scope>NUCLEOTIDE SEQUENCE</scope>
    <source>
        <strain evidence="2">Hildebrandi</strain>
    </source>
</reference>
<gene>
    <name evidence="2" type="ORF">IV203_014591</name>
</gene>
<reference evidence="2" key="2">
    <citation type="submission" date="2021-04" db="EMBL/GenBank/DDBJ databases">
        <authorList>
            <person name="Podell S."/>
        </authorList>
    </citation>
    <scope>NUCLEOTIDE SEQUENCE</scope>
    <source>
        <strain evidence="2">Hildebrandi</strain>
    </source>
</reference>
<keyword evidence="3" id="KW-1185">Reference proteome</keyword>
<dbReference type="EMBL" id="JAGRRH010000014">
    <property type="protein sequence ID" value="KAG7358004.1"/>
    <property type="molecule type" value="Genomic_DNA"/>
</dbReference>
<evidence type="ECO:0000313" key="2">
    <source>
        <dbReference type="EMBL" id="KAG7358004.1"/>
    </source>
</evidence>
<feature type="compositionally biased region" description="Polar residues" evidence="1">
    <location>
        <begin position="133"/>
        <end position="164"/>
    </location>
</feature>
<dbReference type="AlphaFoldDB" id="A0A9K3PUU9"/>